<dbReference type="STRING" id="220714.SAMN05660469_0901"/>
<sequence>MDQKIKVLLEQANQVYPGTVMTRVGQDHDGQLRVDRVQQSALADRLLIEVPDQTEADFVLGNELLKLILSLNGIVPQIYFALTFNDEKLDQQLIAIASRLHKVVLHAITYDQLAKQGFLTAETAQAYFAGVQDELTVENAKVDGEHLWRLLTLLDAQVFLATMVKNDLGETAQKWSDQLAQDYPQANAVAVKLVEPIMVADLKDSRQIRQQIVRLFTAVDESLAAVELPTVNANQYVTLTPVLSQRQLDGPVTNVYEIFHSEMTDFQTKEKAYVGIGKQDQQNTFVVTPPENEADRPKFFTELYQTSVKDLLTQLKLPYILRQ</sequence>
<keyword evidence="2" id="KW-1185">Reference proteome</keyword>
<dbReference type="Proteomes" id="UP000061227">
    <property type="component" value="Unassembled WGS sequence"/>
</dbReference>
<accession>A0A3F3GW73</accession>
<gene>
    <name evidence="1" type="ORF">FPFC_040460</name>
</gene>
<proteinExistence type="predicted"/>
<protein>
    <recommendedName>
        <fullName evidence="3">Nitrate ABC transporter ATPase</fullName>
    </recommendedName>
</protein>
<dbReference type="RefSeq" id="WP_059378323.1">
    <property type="nucleotide sequence ID" value="NZ_DF968066.1"/>
</dbReference>
<dbReference type="AlphaFoldDB" id="A0A3F3GW73"/>
<dbReference type="OrthoDB" id="2246846at2"/>
<name>A0A3F3GW73_9LACO</name>
<organism evidence="1 2">
    <name type="scientific">Fructobacillus pseudoficulneus</name>
    <dbReference type="NCBI Taxonomy" id="220714"/>
    <lineage>
        <taxon>Bacteria</taxon>
        <taxon>Bacillati</taxon>
        <taxon>Bacillota</taxon>
        <taxon>Bacilli</taxon>
        <taxon>Lactobacillales</taxon>
        <taxon>Lactobacillaceae</taxon>
        <taxon>Fructobacillus</taxon>
    </lineage>
</organism>
<evidence type="ECO:0000313" key="2">
    <source>
        <dbReference type="Proteomes" id="UP000061227"/>
    </source>
</evidence>
<evidence type="ECO:0008006" key="3">
    <source>
        <dbReference type="Google" id="ProtNLM"/>
    </source>
</evidence>
<dbReference type="EMBL" id="DF968066">
    <property type="protein sequence ID" value="GAP03054.1"/>
    <property type="molecule type" value="Genomic_DNA"/>
</dbReference>
<reference evidence="1 2" key="1">
    <citation type="journal article" date="2015" name="BMC Genomics">
        <title>Comparative genomics of Fructobacillus spp. and Leuconostoc spp. reveals niche-specific evolution of Fructobacillus spp.</title>
        <authorList>
            <person name="Endo A."/>
            <person name="Tanizawa Y."/>
            <person name="Tanaka N."/>
            <person name="Maeno S."/>
            <person name="Kumar H."/>
            <person name="Shiwa Y."/>
            <person name="Okada S."/>
            <person name="Yoshikawa H."/>
            <person name="Dicks L."/>
            <person name="Nakagawa J."/>
            <person name="Arita M."/>
        </authorList>
    </citation>
    <scope>NUCLEOTIDE SEQUENCE [LARGE SCALE GENOMIC DNA]</scope>
    <source>
        <strain evidence="1 2">DSM 15468</strain>
    </source>
</reference>
<evidence type="ECO:0000313" key="1">
    <source>
        <dbReference type="EMBL" id="GAP03054.1"/>
    </source>
</evidence>